<dbReference type="Gene3D" id="3.30.1330.10">
    <property type="entry name" value="PurM-like, N-terminal domain"/>
    <property type="match status" value="1"/>
</dbReference>
<dbReference type="PANTHER" id="PTHR30270:SF0">
    <property type="entry name" value="THIAMINE-MONOPHOSPHATE KINASE"/>
    <property type="match status" value="1"/>
</dbReference>
<protein>
    <submittedName>
        <fullName evidence="4">Sll0787 family AIR synthase-like protein</fullName>
    </submittedName>
</protein>
<keyword evidence="5" id="KW-1185">Reference proteome</keyword>
<dbReference type="SUPFAM" id="SSF55326">
    <property type="entry name" value="PurM N-terminal domain-like"/>
    <property type="match status" value="1"/>
</dbReference>
<dbReference type="AlphaFoldDB" id="A0A2U8FXR6"/>
<evidence type="ECO:0000313" key="5">
    <source>
        <dbReference type="Proteomes" id="UP000244892"/>
    </source>
</evidence>
<keyword evidence="1" id="KW-0784">Thiamine biosynthesis</keyword>
<dbReference type="GO" id="GO:0009030">
    <property type="term" value="F:thiamine-phosphate kinase activity"/>
    <property type="evidence" value="ECO:0007669"/>
    <property type="project" value="InterPro"/>
</dbReference>
<dbReference type="KEGG" id="aon:DEH84_18530"/>
<name>A0A2U8FXR6_9BURK</name>
<dbReference type="Pfam" id="PF00586">
    <property type="entry name" value="AIRS"/>
    <property type="match status" value="1"/>
</dbReference>
<dbReference type="EMBL" id="CP029211">
    <property type="protein sequence ID" value="AWI55578.1"/>
    <property type="molecule type" value="Genomic_DNA"/>
</dbReference>
<dbReference type="PIRSF" id="PIRSF036540">
    <property type="entry name" value="UCP036540_AIR"/>
    <property type="match status" value="1"/>
</dbReference>
<keyword evidence="4" id="KW-0614">Plasmid</keyword>
<proteinExistence type="predicted"/>
<gene>
    <name evidence="4" type="ORF">DEH84_18530</name>
</gene>
<dbReference type="InterPro" id="IPR011413">
    <property type="entry name" value="UCP036540_AIR"/>
</dbReference>
<evidence type="ECO:0000259" key="3">
    <source>
        <dbReference type="Pfam" id="PF02769"/>
    </source>
</evidence>
<dbReference type="InterPro" id="IPR036921">
    <property type="entry name" value="PurM-like_N_sf"/>
</dbReference>
<dbReference type="SUPFAM" id="SSF56042">
    <property type="entry name" value="PurM C-terminal domain-like"/>
    <property type="match status" value="1"/>
</dbReference>
<accession>A0A2U8FXR6</accession>
<evidence type="ECO:0000313" key="4">
    <source>
        <dbReference type="EMBL" id="AWI55578.1"/>
    </source>
</evidence>
<dbReference type="InterPro" id="IPR006283">
    <property type="entry name" value="ThiL-like"/>
</dbReference>
<dbReference type="NCBIfam" id="TIGR04049">
    <property type="entry name" value="AIR_rel_sll0787"/>
    <property type="match status" value="1"/>
</dbReference>
<evidence type="ECO:0000256" key="1">
    <source>
        <dbReference type="ARBA" id="ARBA00022977"/>
    </source>
</evidence>
<dbReference type="RefSeq" id="WP_109038688.1">
    <property type="nucleotide sequence ID" value="NZ_CP029211.1"/>
</dbReference>
<dbReference type="Pfam" id="PF02769">
    <property type="entry name" value="AIRS_C"/>
    <property type="match status" value="1"/>
</dbReference>
<dbReference type="OrthoDB" id="9767928at2"/>
<dbReference type="PANTHER" id="PTHR30270">
    <property type="entry name" value="THIAMINE-MONOPHOSPHATE KINASE"/>
    <property type="match status" value="1"/>
</dbReference>
<dbReference type="InterPro" id="IPR024030">
    <property type="entry name" value="AIR_synthase-rel_sll0787"/>
</dbReference>
<evidence type="ECO:0000259" key="2">
    <source>
        <dbReference type="Pfam" id="PF00586"/>
    </source>
</evidence>
<dbReference type="InterPro" id="IPR036676">
    <property type="entry name" value="PurM-like_C_sf"/>
</dbReference>
<dbReference type="Gene3D" id="3.90.650.10">
    <property type="entry name" value="PurM-like C-terminal domain"/>
    <property type="match status" value="1"/>
</dbReference>
<sequence>MSHPQRPSIDLAALTAQLRASRGFAHKQDIAGVAQALSRHLPGGMTDTTLAQQAGIGLGDDCAVIPDGHGEHLLLAIEGLVEDFVSEMPWFAGYSAVMVNLSDIAAMGGRPIAVVDALWSDGVGQAEPIVQGMAAASAAYGVPIVGGHSNARAPRPQLAVAVLGKARRLLSSFAARPGQRLLMAVDLRGQWEGGYPFWNASTRTPADRLRADLALLPQLAEEGLCTAAKDISMAGVLGTVLMMLECSRVGATVDLAAVPHPPGHGPADGLPALLRWLQAFPSFGYVLAVDDHHVAAVCARFHARGMACAPIGAVQAGSTLQLQGDPDSDPALLWDWSVQPFIVPQHEAEPA</sequence>
<dbReference type="InterPro" id="IPR010918">
    <property type="entry name" value="PurM-like_C_dom"/>
</dbReference>
<reference evidence="4 5" key="1">
    <citation type="submission" date="2018-05" db="EMBL/GenBank/DDBJ databases">
        <title>complete genome sequence of Aquabacterium olei NBRC 110486.</title>
        <authorList>
            <person name="Tang B."/>
            <person name="Chang J."/>
            <person name="Zhang L."/>
            <person name="Yang H."/>
        </authorList>
    </citation>
    <scope>NUCLEOTIDE SEQUENCE [LARGE SCALE GENOMIC DNA]</scope>
    <source>
        <strain evidence="4 5">NBRC 110486</strain>
        <plasmid evidence="5">ptb101</plasmid>
    </source>
</reference>
<organism evidence="4 5">
    <name type="scientific">Aquabacterium olei</name>
    <dbReference type="NCBI Taxonomy" id="1296669"/>
    <lineage>
        <taxon>Bacteria</taxon>
        <taxon>Pseudomonadati</taxon>
        <taxon>Pseudomonadota</taxon>
        <taxon>Betaproteobacteria</taxon>
        <taxon>Burkholderiales</taxon>
        <taxon>Aquabacterium</taxon>
    </lineage>
</organism>
<geneLocation type="plasmid" evidence="5">
    <name>ptb101</name>
</geneLocation>
<dbReference type="Proteomes" id="UP000244892">
    <property type="component" value="Plasmid pTB101"/>
</dbReference>
<feature type="domain" description="PurM-like C-terminal" evidence="3">
    <location>
        <begin position="210"/>
        <end position="323"/>
    </location>
</feature>
<feature type="domain" description="PurM-like N-terminal" evidence="2">
    <location>
        <begin position="59"/>
        <end position="165"/>
    </location>
</feature>
<dbReference type="GO" id="GO:0009228">
    <property type="term" value="P:thiamine biosynthetic process"/>
    <property type="evidence" value="ECO:0007669"/>
    <property type="project" value="UniProtKB-KW"/>
</dbReference>
<dbReference type="CDD" id="cd02192">
    <property type="entry name" value="PurM-like3"/>
    <property type="match status" value="1"/>
</dbReference>
<dbReference type="InterPro" id="IPR016188">
    <property type="entry name" value="PurM-like_N"/>
</dbReference>